<proteinExistence type="predicted"/>
<sequence length="180" mass="20671">MRVIVLLCVIWSCWVSANVPDFILPFVEQNTHPLTQSELTQRNDMVECGDEHRAPIYCSDVVEYYKTSAWAELEITNSEVSSVRMHIDFSRMAYSDLQLNLRRDGFQLTQVMIGDQYFSVQEQLTKHSVPEVDKALVLFLNQTPTIFPQQQQWQKGNNIAQLVTDGQAISLVFTHSESTL</sequence>
<dbReference type="AlphaFoldDB" id="A0A7X6NAZ6"/>
<evidence type="ECO:0000313" key="2">
    <source>
        <dbReference type="Proteomes" id="UP001140979"/>
    </source>
</evidence>
<dbReference type="Proteomes" id="UP001140979">
    <property type="component" value="Unassembled WGS sequence"/>
</dbReference>
<accession>A0A7X6NAZ6</accession>
<dbReference type="EMBL" id="JAKNBA010000004">
    <property type="protein sequence ID" value="MDE1241235.1"/>
    <property type="molecule type" value="Genomic_DNA"/>
</dbReference>
<protein>
    <submittedName>
        <fullName evidence="1">Uncharacterized protein</fullName>
    </submittedName>
</protein>
<evidence type="ECO:0000313" key="1">
    <source>
        <dbReference type="EMBL" id="MDE1241235.1"/>
    </source>
</evidence>
<comment type="caution">
    <text evidence="1">The sequence shown here is derived from an EMBL/GenBank/DDBJ whole genome shotgun (WGS) entry which is preliminary data.</text>
</comment>
<reference evidence="1" key="1">
    <citation type="submission" date="2022-02" db="EMBL/GenBank/DDBJ databases">
        <title>Emergence and expansion in Europe of a Vibrio aestuarianus clonal complex pathogenic for oysters.</title>
        <authorList>
            <person name="Mesnil A."/>
            <person name="Travers M.-A."/>
        </authorList>
    </citation>
    <scope>NUCLEOTIDE SEQUENCE</scope>
    <source>
        <strain evidence="1">19_064_11T1</strain>
    </source>
</reference>
<gene>
    <name evidence="1" type="ORF">L9W94_03555</name>
</gene>
<dbReference type="RefSeq" id="WP_172533036.1">
    <property type="nucleotide sequence ID" value="NZ_JAAKZJ010000024.1"/>
</dbReference>
<organism evidence="1 2">
    <name type="scientific">Vibrio aestuarianus</name>
    <dbReference type="NCBI Taxonomy" id="28171"/>
    <lineage>
        <taxon>Bacteria</taxon>
        <taxon>Pseudomonadati</taxon>
        <taxon>Pseudomonadota</taxon>
        <taxon>Gammaproteobacteria</taxon>
        <taxon>Vibrionales</taxon>
        <taxon>Vibrionaceae</taxon>
        <taxon>Vibrio</taxon>
    </lineage>
</organism>
<name>A0A7X6NAZ6_9VIBR</name>